<proteinExistence type="predicted"/>
<dbReference type="PANTHER" id="PTHR46580">
    <property type="entry name" value="SENSOR KINASE-RELATED"/>
    <property type="match status" value="1"/>
</dbReference>
<evidence type="ECO:0000256" key="1">
    <source>
        <dbReference type="ARBA" id="ARBA00022729"/>
    </source>
</evidence>
<dbReference type="SUPFAM" id="SSF69318">
    <property type="entry name" value="Integrin alpha N-terminal domain"/>
    <property type="match status" value="1"/>
</dbReference>
<evidence type="ECO:0000256" key="5">
    <source>
        <dbReference type="SAM" id="SignalP"/>
    </source>
</evidence>
<feature type="region of interest" description="Disordered" evidence="4">
    <location>
        <begin position="314"/>
        <end position="341"/>
    </location>
</feature>
<evidence type="ECO:0000313" key="6">
    <source>
        <dbReference type="EMBL" id="GEB54390.1"/>
    </source>
</evidence>
<evidence type="ECO:0008006" key="8">
    <source>
        <dbReference type="Google" id="ProtNLM"/>
    </source>
</evidence>
<dbReference type="EMBL" id="BJMM01000156">
    <property type="protein sequence ID" value="GEB54390.1"/>
    <property type="molecule type" value="Genomic_DNA"/>
</dbReference>
<dbReference type="InterPro" id="IPR013519">
    <property type="entry name" value="Int_alpha_beta-p"/>
</dbReference>
<feature type="chain" id="PRO_5021476412" description="Esterase" evidence="5">
    <location>
        <begin position="31"/>
        <end position="487"/>
    </location>
</feature>
<dbReference type="AlphaFoldDB" id="A0A4Y3RF27"/>
<reference evidence="6 7" key="1">
    <citation type="submission" date="2019-06" db="EMBL/GenBank/DDBJ databases">
        <title>Whole genome shotgun sequence of Streptomyces cacaoi subsp. cacaoi NBRC 12748.</title>
        <authorList>
            <person name="Hosoyama A."/>
            <person name="Uohara A."/>
            <person name="Ohji S."/>
            <person name="Ichikawa N."/>
        </authorList>
    </citation>
    <scope>NUCLEOTIDE SEQUENCE [LARGE SCALE GENOMIC DNA]</scope>
    <source>
        <strain evidence="6 7">NBRC 12748</strain>
    </source>
</reference>
<feature type="signal peptide" evidence="5">
    <location>
        <begin position="1"/>
        <end position="30"/>
    </location>
</feature>
<comment type="caution">
    <text evidence="6">The sequence shown here is derived from an EMBL/GenBank/DDBJ whole genome shotgun (WGS) entry which is preliminary data.</text>
</comment>
<keyword evidence="7" id="KW-1185">Reference proteome</keyword>
<dbReference type="PANTHER" id="PTHR46580:SF4">
    <property type="entry name" value="ATP_GTP-BINDING PROTEIN"/>
    <property type="match status" value="1"/>
</dbReference>
<evidence type="ECO:0000256" key="4">
    <source>
        <dbReference type="SAM" id="MobiDB-lite"/>
    </source>
</evidence>
<feature type="compositionally biased region" description="Polar residues" evidence="4">
    <location>
        <begin position="317"/>
        <end position="328"/>
    </location>
</feature>
<organism evidence="6 7">
    <name type="scientific">Streptomyces cacaoi</name>
    <dbReference type="NCBI Taxonomy" id="1898"/>
    <lineage>
        <taxon>Bacteria</taxon>
        <taxon>Bacillati</taxon>
        <taxon>Actinomycetota</taxon>
        <taxon>Actinomycetes</taxon>
        <taxon>Kitasatosporales</taxon>
        <taxon>Streptomycetaceae</taxon>
        <taxon>Streptomyces</taxon>
    </lineage>
</organism>
<dbReference type="InterPro" id="IPR013517">
    <property type="entry name" value="FG-GAP"/>
</dbReference>
<dbReference type="PROSITE" id="PS51470">
    <property type="entry name" value="FG_GAP"/>
    <property type="match status" value="2"/>
</dbReference>
<dbReference type="PRINTS" id="PR01185">
    <property type="entry name" value="INTEGRINA"/>
</dbReference>
<evidence type="ECO:0000256" key="2">
    <source>
        <dbReference type="ARBA" id="ARBA00022737"/>
    </source>
</evidence>
<evidence type="ECO:0000256" key="3">
    <source>
        <dbReference type="ARBA" id="ARBA00023180"/>
    </source>
</evidence>
<protein>
    <recommendedName>
        <fullName evidence="8">Esterase</fullName>
    </recommendedName>
</protein>
<keyword evidence="2" id="KW-0677">Repeat</keyword>
<dbReference type="SMART" id="SM00191">
    <property type="entry name" value="Int_alpha"/>
    <property type="match status" value="5"/>
</dbReference>
<dbReference type="GO" id="GO:0007155">
    <property type="term" value="P:cell adhesion"/>
    <property type="evidence" value="ECO:0007669"/>
    <property type="project" value="InterPro"/>
</dbReference>
<dbReference type="InterPro" id="IPR000413">
    <property type="entry name" value="Integrin_alpha"/>
</dbReference>
<dbReference type="Pfam" id="PF01839">
    <property type="entry name" value="FG-GAP"/>
    <property type="match status" value="2"/>
</dbReference>
<evidence type="ECO:0000313" key="7">
    <source>
        <dbReference type="Proteomes" id="UP000319210"/>
    </source>
</evidence>
<keyword evidence="3" id="KW-0325">Glycoprotein</keyword>
<dbReference type="Gene3D" id="2.130.10.130">
    <property type="entry name" value="Integrin alpha, N-terminal"/>
    <property type="match status" value="3"/>
</dbReference>
<dbReference type="Pfam" id="PF13517">
    <property type="entry name" value="FG-GAP_3"/>
    <property type="match status" value="1"/>
</dbReference>
<sequence>MRKRSLTAGIAVAGAVAAGLSLATVQTAGAAPDASGGSQAAVAKGSAAAAKKVDFNGDGYADTVTSATGGSAGGVKGAGYVAVVYGSANGPDTAHPQIISRADAGIPGEAEEGEGWGRYLTTGDFDGDGVTDLVVGNSRSNEGPVVVHGVKGKGLEGADQLEAKTGGKQLAAGDVDGDGKDDLVTSRSDNWGGLQVLHGPFKGGQVADTEKIDPDVGDSDLRSIVVGDVTGDGIDDIFATYDFEEMSRKSQFFKGGKSGVGKGTEVEDAATATIGDVDGDGHGDVVIRTVPGGVLEDLPYDHGTVKVLYGTDDGPSASRTTTLTQNSPGVPGANEEGDEFGASLSAGDVNGDGYADIAVGVPGEDIGSGASGKDTGAVVQLYGGKGGLSGTGAKNYDQGTAGVPGAVEADDHFGQAVHLGDANGDGKDDLAVGAPGEDGTSAEPDAGAVWSLPGSAKGLTTDNVASWGPSTLKAPAANANLGATFPN</sequence>
<dbReference type="InterPro" id="IPR028994">
    <property type="entry name" value="Integrin_alpha_N"/>
</dbReference>
<accession>A0A4Y3RF27</accession>
<dbReference type="GO" id="GO:0008305">
    <property type="term" value="C:integrin complex"/>
    <property type="evidence" value="ECO:0007669"/>
    <property type="project" value="InterPro"/>
</dbReference>
<keyword evidence="1 5" id="KW-0732">Signal</keyword>
<dbReference type="Proteomes" id="UP000319210">
    <property type="component" value="Unassembled WGS sequence"/>
</dbReference>
<feature type="region of interest" description="Disordered" evidence="4">
    <location>
        <begin position="423"/>
        <end position="446"/>
    </location>
</feature>
<dbReference type="OrthoDB" id="344301at2"/>
<name>A0A4Y3RF27_STRCI</name>
<dbReference type="RefSeq" id="WP_030891493.1">
    <property type="nucleotide sequence ID" value="NZ_BJMM01000156.1"/>
</dbReference>
<gene>
    <name evidence="6" type="ORF">SCA03_69410</name>
</gene>